<keyword evidence="4" id="KW-0479">Metal-binding</keyword>
<dbReference type="EMBL" id="CP000153">
    <property type="protein sequence ID" value="ABB43476.1"/>
    <property type="molecule type" value="Genomic_DNA"/>
</dbReference>
<dbReference type="SFLD" id="SFLDG01387">
    <property type="entry name" value="BtrN-like_SPASM_domain_contain"/>
    <property type="match status" value="1"/>
</dbReference>
<dbReference type="HOGENOM" id="CLU_775505_0_0_7"/>
<evidence type="ECO:0000313" key="8">
    <source>
        <dbReference type="EMBL" id="ABB43476.1"/>
    </source>
</evidence>
<evidence type="ECO:0000256" key="6">
    <source>
        <dbReference type="ARBA" id="ARBA00023014"/>
    </source>
</evidence>
<dbReference type="GO" id="GO:0051536">
    <property type="term" value="F:iron-sulfur cluster binding"/>
    <property type="evidence" value="ECO:0007669"/>
    <property type="project" value="UniProtKB-KW"/>
</dbReference>
<keyword evidence="9" id="KW-1185">Reference proteome</keyword>
<dbReference type="STRING" id="326298.Suden_0195"/>
<keyword evidence="6" id="KW-0411">Iron-sulfur</keyword>
<keyword evidence="2" id="KW-0004">4Fe-4S</keyword>
<gene>
    <name evidence="8" type="ordered locus">Suden_0195</name>
</gene>
<dbReference type="OrthoDB" id="9772409at2"/>
<dbReference type="SMART" id="SM00729">
    <property type="entry name" value="Elp3"/>
    <property type="match status" value="1"/>
</dbReference>
<dbReference type="InterPro" id="IPR023885">
    <property type="entry name" value="4Fe4S-binding_SPASM_dom"/>
</dbReference>
<keyword evidence="3" id="KW-0949">S-adenosyl-L-methionine</keyword>
<dbReference type="Pfam" id="PF04055">
    <property type="entry name" value="Radical_SAM"/>
    <property type="match status" value="1"/>
</dbReference>
<dbReference type="AlphaFoldDB" id="Q30U55"/>
<dbReference type="GO" id="GO:0003824">
    <property type="term" value="F:catalytic activity"/>
    <property type="evidence" value="ECO:0007669"/>
    <property type="project" value="InterPro"/>
</dbReference>
<proteinExistence type="predicted"/>
<keyword evidence="5" id="KW-0408">Iron</keyword>
<dbReference type="PANTHER" id="PTHR11228:SF7">
    <property type="entry name" value="PQQA PEPTIDE CYCLASE"/>
    <property type="match status" value="1"/>
</dbReference>
<dbReference type="PANTHER" id="PTHR11228">
    <property type="entry name" value="RADICAL SAM DOMAIN PROTEIN"/>
    <property type="match status" value="1"/>
</dbReference>
<accession>Q30U55</accession>
<dbReference type="Proteomes" id="UP000002714">
    <property type="component" value="Chromosome"/>
</dbReference>
<dbReference type="InterPro" id="IPR013785">
    <property type="entry name" value="Aldolase_TIM"/>
</dbReference>
<organism evidence="8 9">
    <name type="scientific">Sulfurimonas denitrificans (strain ATCC 33889 / DSM 1251)</name>
    <name type="common">Thiomicrospira denitrificans (strain ATCC 33889 / DSM 1251)</name>
    <dbReference type="NCBI Taxonomy" id="326298"/>
    <lineage>
        <taxon>Bacteria</taxon>
        <taxon>Pseudomonadati</taxon>
        <taxon>Campylobacterota</taxon>
        <taxon>Epsilonproteobacteria</taxon>
        <taxon>Campylobacterales</taxon>
        <taxon>Sulfurimonadaceae</taxon>
        <taxon>Sulfurimonas</taxon>
    </lineage>
</organism>
<evidence type="ECO:0000313" key="9">
    <source>
        <dbReference type="Proteomes" id="UP000002714"/>
    </source>
</evidence>
<name>Q30U55_SULDN</name>
<evidence type="ECO:0000256" key="1">
    <source>
        <dbReference type="ARBA" id="ARBA00001966"/>
    </source>
</evidence>
<dbReference type="InterPro" id="IPR058240">
    <property type="entry name" value="rSAM_sf"/>
</dbReference>
<dbReference type="SFLD" id="SFLDG01067">
    <property type="entry name" value="SPASM/twitch_domain_containing"/>
    <property type="match status" value="1"/>
</dbReference>
<evidence type="ECO:0000256" key="2">
    <source>
        <dbReference type="ARBA" id="ARBA00022485"/>
    </source>
</evidence>
<dbReference type="InterPro" id="IPR007197">
    <property type="entry name" value="rSAM"/>
</dbReference>
<sequence>MNHNIISYNYPKSATINIEGLCNFKCNYCPYHSQTRTTYTEKNNYKISFDTAKEQIDILKSYGVKHINICATGEPFLNFDIFKIFKYIKNVGCTSSVLTNASSVISKSLQEIIDSDLLYFSTDLDADNRETFKEIQGRDQFDAWYKNIESLNKLRKLNDNKMKIVVNTIINKDTFNELDGMLDICIDLGIDEWSLNVLVAEDSNDYINNIKSMRYERELVSSKIEKLKKRANDNNIRLQSPEYFDINIDIYNDLECNKPWRESIMINVPLPNDEPGENIGRVVIGCTTNKSVEYNLGNIHKNTLEEIWNGSEFQRFRKNFIDGCDKECSDDCLYHKFTKKDN</sequence>
<reference evidence="8 9" key="1">
    <citation type="journal article" date="2008" name="Appl. Environ. Microbiol.">
        <title>Genome of the epsilonproteobacterial chemolithoautotroph Sulfurimonas denitrificans.</title>
        <authorList>
            <person name="Sievert S.M."/>
            <person name="Scott K.M."/>
            <person name="Klotz M.G."/>
            <person name="Chain P.S.G."/>
            <person name="Hauser L.J."/>
            <person name="Hemp J."/>
            <person name="Huegler M."/>
            <person name="Land M."/>
            <person name="Lapidus A."/>
            <person name="Larimer F.W."/>
            <person name="Lucas S."/>
            <person name="Malfatti S.A."/>
            <person name="Meyer F."/>
            <person name="Paulsen I.T."/>
            <person name="Ren Q."/>
            <person name="Simon J."/>
            <person name="Bailey K."/>
            <person name="Diaz E."/>
            <person name="Fitzpatrick K.A."/>
            <person name="Glover B."/>
            <person name="Gwatney N."/>
            <person name="Korajkic A."/>
            <person name="Long A."/>
            <person name="Mobberley J.M."/>
            <person name="Pantry S.N."/>
            <person name="Pazder G."/>
            <person name="Peterson S."/>
            <person name="Quintanilla J.D."/>
            <person name="Sprinkle R."/>
            <person name="Stephens J."/>
            <person name="Thomas P."/>
            <person name="Vaughn R."/>
            <person name="Weber M.J."/>
            <person name="Wooten L.L."/>
        </authorList>
    </citation>
    <scope>NUCLEOTIDE SEQUENCE [LARGE SCALE GENOMIC DNA]</scope>
    <source>
        <strain evidence="9">ATCC 33889 / DSM 1251</strain>
    </source>
</reference>
<evidence type="ECO:0000256" key="4">
    <source>
        <dbReference type="ARBA" id="ARBA00022723"/>
    </source>
</evidence>
<evidence type="ECO:0000259" key="7">
    <source>
        <dbReference type="PROSITE" id="PS51918"/>
    </source>
</evidence>
<protein>
    <submittedName>
        <fullName evidence="8">Radical SAM</fullName>
    </submittedName>
</protein>
<dbReference type="SUPFAM" id="SSF102114">
    <property type="entry name" value="Radical SAM enzymes"/>
    <property type="match status" value="1"/>
</dbReference>
<dbReference type="GO" id="GO:0046872">
    <property type="term" value="F:metal ion binding"/>
    <property type="evidence" value="ECO:0007669"/>
    <property type="project" value="UniProtKB-KW"/>
</dbReference>
<feature type="domain" description="Radical SAM core" evidence="7">
    <location>
        <begin position="8"/>
        <end position="237"/>
    </location>
</feature>
<dbReference type="CDD" id="cd01335">
    <property type="entry name" value="Radical_SAM"/>
    <property type="match status" value="1"/>
</dbReference>
<dbReference type="Gene3D" id="3.20.20.70">
    <property type="entry name" value="Aldolase class I"/>
    <property type="match status" value="1"/>
</dbReference>
<dbReference type="eggNOG" id="COG0535">
    <property type="taxonomic scope" value="Bacteria"/>
</dbReference>
<dbReference type="RefSeq" id="WP_011371831.1">
    <property type="nucleotide sequence ID" value="NC_007575.1"/>
</dbReference>
<dbReference type="InterPro" id="IPR050377">
    <property type="entry name" value="Radical_SAM_PqqE_MftC-like"/>
</dbReference>
<dbReference type="InterPro" id="IPR006638">
    <property type="entry name" value="Elp3/MiaA/NifB-like_rSAM"/>
</dbReference>
<dbReference type="KEGG" id="tdn:Suden_0195"/>
<dbReference type="InterPro" id="IPR034391">
    <property type="entry name" value="AdoMet-like_SPASM_containing"/>
</dbReference>
<dbReference type="PROSITE" id="PS51918">
    <property type="entry name" value="RADICAL_SAM"/>
    <property type="match status" value="1"/>
</dbReference>
<dbReference type="Pfam" id="PF13186">
    <property type="entry name" value="SPASM"/>
    <property type="match status" value="1"/>
</dbReference>
<comment type="cofactor">
    <cofactor evidence="1">
        <name>[4Fe-4S] cluster</name>
        <dbReference type="ChEBI" id="CHEBI:49883"/>
    </cofactor>
</comment>
<dbReference type="CDD" id="cd21109">
    <property type="entry name" value="SPASM"/>
    <property type="match status" value="1"/>
</dbReference>
<dbReference type="SFLD" id="SFLDS00029">
    <property type="entry name" value="Radical_SAM"/>
    <property type="match status" value="1"/>
</dbReference>
<evidence type="ECO:0000256" key="5">
    <source>
        <dbReference type="ARBA" id="ARBA00023004"/>
    </source>
</evidence>
<evidence type="ECO:0000256" key="3">
    <source>
        <dbReference type="ARBA" id="ARBA00022691"/>
    </source>
</evidence>